<dbReference type="InterPro" id="IPR052252">
    <property type="entry name" value="CEMIP/CEMIP2"/>
</dbReference>
<protein>
    <submittedName>
        <fullName evidence="3">Transmembrane protein 2-like protein</fullName>
    </submittedName>
</protein>
<dbReference type="PANTHER" id="PTHR15535:SF17">
    <property type="entry name" value="TRANSMEMBRANE PROTEIN"/>
    <property type="match status" value="1"/>
</dbReference>
<dbReference type="SMART" id="SM01225">
    <property type="entry name" value="G8"/>
    <property type="match status" value="1"/>
</dbReference>
<dbReference type="PANTHER" id="PTHR15535">
    <property type="entry name" value="TRANSMEMBRANE PROTEIN 2-RELATED"/>
    <property type="match status" value="1"/>
</dbReference>
<sequence length="1247" mass="140548">MYFRNIEADHKNPNPFNEEELDTYGDLSRKEWKQIYAEIDPTFSRNSNEFFRKYIRQRFNTGRSDKRRRKKWQNSLTEDDVSRNDWKYPANSWDLTGECPDNAAGETYESWDYAFGDVTIVNRTVLVDSDVNTGVVKVAEGGKLIFKDLGEGAESITFRALALKAEGGGEIWAGSRNCRYQGRLDITLYGDEDAMEQDMGVKYLHADEGGVIELHGKEKHHWTHLENHLFANSVAVEQLEWLQDRTNDGQGAWPDIDNRAGFRMVFHILSKEGDLKDTFSVPDGETDGLSDFLNQFNDEEIILFFTDFQYTLTDNFVSTLAEKGFPQAYFDTLFLSEHSKEYSQVAGVLSLVDMTSDFKFLSPPEGKMMHPMTDTIGPVSLGGEKSGFDFEFEYAASWSLNGDNDALQINSDAFETWLLDLESYTWARQIFNSLETHVTYSGSTSGQVQKITVSDDVSSWEVGDVIVVAATGKDPHHSERFTIQDCPNCLANEILLDRTANYTHWGRIDSETGIDQRAEVGLLSRNIRFFGELEDTGCQYARTREQLDSDSPNRGNNWCDYMNDMSGEDTDRHGAHMVGTKRFANFHVSHIEIFHAGQPRLARYPMHWHHAGYVGEMGGYQDPSSAISLSIHDCFSRFVTVHGTHEAIVQNNVGHLTHGHGYFLEDGFETYNHVIGNLGIGVMPGIILPTDRHFSICSDTNDMLEGYEQVPNVACDGLSVFWIAHPHNFFHDNAAVGGNAGYWVFTHTASDKYGYEALPIDPVSGRREWRNNKASAAQWGFVFQWHVQDEGVSEEFPQSQFSMLRAGPTYAAMNEEWDNGNFDPDSDDRAIADLRPNVWTSPSANWADQYFVGFKMHHIANKNTIAGAANHLEGWQVSDCFKGYELQATRNTIGSTRSIKDSTFVGFSKNTGHQRCQQLRDDTNNPKVSVDLVAPITCSDSGADSGLGPFFPKPNSFDNWSYQWYKPEGDVYRQAISNQDNKFPAIILESSLNPTFIENNRFFNFKSSSSSDNAIYAPREDDLWKRPQFMENYILKNNTYINVDRIFPATKSDGKENNFGVADIDGSPGYVLSALASTVSTDCNVVVINDELDSSNVKWCPFSTKIGHLLIETQENNEEGAGYEIYNSKSADLFSLEATQLDRANAEVTIEPFQTYSIQTVDGSPSSRVTLRVTNAGQGDWYRISWCAPTNSTLDLQAGRIFIGDDMSQYTLTRNENAVPVTLVASFNELNSASDGEIFVYDDHIER</sequence>
<accession>Q676D1</accession>
<keyword evidence="3" id="KW-0812">Transmembrane</keyword>
<reference evidence="3" key="2">
    <citation type="journal article" date="2005" name="Curr. Biol.">
        <title>Remodelling of the homeobox gene complement in the tunicate Oikopleura dioica.</title>
        <authorList>
            <person name="Edvardsen R.B."/>
            <person name="Seo H.C."/>
            <person name="Jensen M.F."/>
            <person name="Mialon A."/>
            <person name="Mikhaleva J."/>
            <person name="Bjordal M."/>
            <person name="Cartry J."/>
            <person name="Reinhardt R."/>
            <person name="Weissenbach J."/>
            <person name="Wincker P."/>
            <person name="Chourrout D."/>
        </authorList>
    </citation>
    <scope>NUCLEOTIDE SEQUENCE</scope>
</reference>
<keyword evidence="1" id="KW-0325">Glycoprotein</keyword>
<dbReference type="InterPro" id="IPR019316">
    <property type="entry name" value="G8_domain"/>
</dbReference>
<reference evidence="3" key="1">
    <citation type="journal article" date="2004" name="Nature">
        <title>Hox cluster disintegration with persistent anteroposterior order of expression in Oikopleura dioica.</title>
        <authorList>
            <person name="Seo H.C."/>
            <person name="Edvardsen R.B."/>
            <person name="Maeland A.D."/>
            <person name="Bjordal M."/>
            <person name="Jensen M.F."/>
            <person name="Hansen A."/>
            <person name="Flaat M."/>
            <person name="Weissenbach J."/>
            <person name="Lehrach H."/>
            <person name="Wincker P."/>
            <person name="Reinhardt R."/>
            <person name="Chourrout D."/>
        </authorList>
    </citation>
    <scope>NUCLEOTIDE SEQUENCE</scope>
</reference>
<organism evidence="3">
    <name type="scientific">Oikopleura dioica</name>
    <name type="common">Tunicate</name>
    <dbReference type="NCBI Taxonomy" id="34765"/>
    <lineage>
        <taxon>Eukaryota</taxon>
        <taxon>Metazoa</taxon>
        <taxon>Chordata</taxon>
        <taxon>Tunicata</taxon>
        <taxon>Appendicularia</taxon>
        <taxon>Copelata</taxon>
        <taxon>Oikopleuridae</taxon>
        <taxon>Oikopleura</taxon>
    </lineage>
</organism>
<proteinExistence type="predicted"/>
<feature type="domain" description="G8" evidence="2">
    <location>
        <begin position="109"/>
        <end position="227"/>
    </location>
</feature>
<dbReference type="InterPro" id="IPR055401">
    <property type="entry name" value="CEMIP_beta-hel_dom"/>
</dbReference>
<evidence type="ECO:0000259" key="2">
    <source>
        <dbReference type="PROSITE" id="PS51484"/>
    </source>
</evidence>
<evidence type="ECO:0000313" key="3">
    <source>
        <dbReference type="EMBL" id="AAS21329.1"/>
    </source>
</evidence>
<dbReference type="Pfam" id="PF24606">
    <property type="entry name" value="CEMIP_beta-hel"/>
    <property type="match status" value="1"/>
</dbReference>
<evidence type="ECO:0000256" key="1">
    <source>
        <dbReference type="ARBA" id="ARBA00023180"/>
    </source>
</evidence>
<dbReference type="Pfam" id="PF10162">
    <property type="entry name" value="G8"/>
    <property type="match status" value="1"/>
</dbReference>
<dbReference type="AlphaFoldDB" id="Q676D1"/>
<name>Q676D1_OIKDI</name>
<dbReference type="PROSITE" id="PS51484">
    <property type="entry name" value="G8"/>
    <property type="match status" value="1"/>
</dbReference>
<gene>
    <name evidence="3" type="ORF">002-05</name>
</gene>
<keyword evidence="3" id="KW-0472">Membrane</keyword>
<dbReference type="EMBL" id="AY449458">
    <property type="protein sequence ID" value="AAS21329.1"/>
    <property type="molecule type" value="Genomic_DNA"/>
</dbReference>